<dbReference type="Proteomes" id="UP000182737">
    <property type="component" value="Unassembled WGS sequence"/>
</dbReference>
<dbReference type="EMBL" id="FORI01000002">
    <property type="protein sequence ID" value="SFI54588.1"/>
    <property type="molecule type" value="Genomic_DNA"/>
</dbReference>
<evidence type="ECO:0000256" key="2">
    <source>
        <dbReference type="ARBA" id="ARBA00007639"/>
    </source>
</evidence>
<dbReference type="InterPro" id="IPR028082">
    <property type="entry name" value="Peripla_BP_I"/>
</dbReference>
<dbReference type="Pfam" id="PF13407">
    <property type="entry name" value="Peripla_BP_4"/>
    <property type="match status" value="1"/>
</dbReference>
<evidence type="ECO:0000313" key="5">
    <source>
        <dbReference type="EMBL" id="SFI54588.1"/>
    </source>
</evidence>
<gene>
    <name evidence="5" type="ORF">SAMN04487775_102302</name>
</gene>
<dbReference type="SUPFAM" id="SSF53822">
    <property type="entry name" value="Periplasmic binding protein-like I"/>
    <property type="match status" value="1"/>
</dbReference>
<dbReference type="GO" id="GO:0030288">
    <property type="term" value="C:outer membrane-bounded periplasmic space"/>
    <property type="evidence" value="ECO:0007669"/>
    <property type="project" value="TreeGrafter"/>
</dbReference>
<accession>A0A1I3J3Q5</accession>
<dbReference type="PANTHER" id="PTHR30036">
    <property type="entry name" value="D-XYLOSE-BINDING PERIPLASMIC PROTEIN"/>
    <property type="match status" value="1"/>
</dbReference>
<feature type="domain" description="Periplasmic binding protein" evidence="4">
    <location>
        <begin position="80"/>
        <end position="339"/>
    </location>
</feature>
<evidence type="ECO:0000256" key="1">
    <source>
        <dbReference type="ARBA" id="ARBA00004196"/>
    </source>
</evidence>
<name>A0A1I3J3Q5_9SPIR</name>
<evidence type="ECO:0000259" key="4">
    <source>
        <dbReference type="Pfam" id="PF13407"/>
    </source>
</evidence>
<keyword evidence="3" id="KW-0732">Signal</keyword>
<feature type="chain" id="PRO_5010173087" evidence="3">
    <location>
        <begin position="18"/>
        <end position="374"/>
    </location>
</feature>
<organism evidence="5 6">
    <name type="scientific">Treponema bryantii</name>
    <dbReference type="NCBI Taxonomy" id="163"/>
    <lineage>
        <taxon>Bacteria</taxon>
        <taxon>Pseudomonadati</taxon>
        <taxon>Spirochaetota</taxon>
        <taxon>Spirochaetia</taxon>
        <taxon>Spirochaetales</taxon>
        <taxon>Treponemataceae</taxon>
        <taxon>Treponema</taxon>
    </lineage>
</organism>
<comment type="subcellular location">
    <subcellularLocation>
        <location evidence="1">Cell envelope</location>
    </subcellularLocation>
</comment>
<keyword evidence="6" id="KW-1185">Reference proteome</keyword>
<proteinExistence type="inferred from homology"/>
<reference evidence="6" key="1">
    <citation type="submission" date="2016-10" db="EMBL/GenBank/DDBJ databases">
        <authorList>
            <person name="Varghese N."/>
            <person name="Submissions S."/>
        </authorList>
    </citation>
    <scope>NUCLEOTIDE SEQUENCE [LARGE SCALE GENOMIC DNA]</scope>
    <source>
        <strain evidence="6">XBD1002</strain>
    </source>
</reference>
<comment type="similarity">
    <text evidence="2">Belongs to the bacterial solute-binding protein 2 family.</text>
</comment>
<feature type="signal peptide" evidence="3">
    <location>
        <begin position="1"/>
        <end position="17"/>
    </location>
</feature>
<sequence length="374" mass="41889">MRNKRFFQFFLSLNIIALVLVMSDCSSEALKKRNPNNNQNISSQNKNQLQTTSVDSRVIKEKVLDVYKPQKREYNFYFTYKIVHAWWDAVALGMEDAVRQYEEKGIHITYDYRAPDAMSANDQVQRIKKAAALNEYDVIGVDVADIDVVTPVINQIIAEGHKVMTFSSSDSGKENGCNRIAYVGNTHNYKDGQDLAEALCSYLNYQGQVAMLVGNVGAPCHEERASGAKAVFNKYDGINLIDVKYDEDSDINAYNFTKEFLEKYPELDGIICCNMSNPVGAGRAVEEAEKAGKVIIVGMDHDERAIKYLRDGIIYALAIQDCYSIGFDTITTSVKIADGVSPGSLYPEKTEENTTVFYQKDAALLLHSLYGVME</sequence>
<protein>
    <submittedName>
        <fullName evidence="5">Ribose transport system substrate-binding protein</fullName>
    </submittedName>
</protein>
<dbReference type="PANTHER" id="PTHR30036:SF7">
    <property type="entry name" value="ABC TRANSPORTER PERIPLASMIC-BINDING PROTEIN YPHF"/>
    <property type="match status" value="1"/>
</dbReference>
<dbReference type="InterPro" id="IPR025997">
    <property type="entry name" value="SBP_2_dom"/>
</dbReference>
<dbReference type="AlphaFoldDB" id="A0A1I3J3Q5"/>
<dbReference type="Gene3D" id="3.40.50.2300">
    <property type="match status" value="2"/>
</dbReference>
<dbReference type="InterPro" id="IPR050555">
    <property type="entry name" value="Bact_Solute-Bind_Prot2"/>
</dbReference>
<evidence type="ECO:0000256" key="3">
    <source>
        <dbReference type="SAM" id="SignalP"/>
    </source>
</evidence>
<dbReference type="GO" id="GO:0030246">
    <property type="term" value="F:carbohydrate binding"/>
    <property type="evidence" value="ECO:0007669"/>
    <property type="project" value="TreeGrafter"/>
</dbReference>
<dbReference type="RefSeq" id="WP_074930684.1">
    <property type="nucleotide sequence ID" value="NZ_FORI01000002.1"/>
</dbReference>
<evidence type="ECO:0000313" key="6">
    <source>
        <dbReference type="Proteomes" id="UP000182737"/>
    </source>
</evidence>